<keyword evidence="14" id="KW-0067">ATP-binding</keyword>
<dbReference type="GO" id="GO:0000398">
    <property type="term" value="P:mRNA splicing, via spliceosome"/>
    <property type="evidence" value="ECO:0007669"/>
    <property type="project" value="UniProtKB-ARBA"/>
</dbReference>
<comment type="catalytic activity">
    <reaction evidence="23">
        <text>ATP + H2O = ADP + phosphate + H(+)</text>
        <dbReference type="Rhea" id="RHEA:13065"/>
        <dbReference type="ChEBI" id="CHEBI:15377"/>
        <dbReference type="ChEBI" id="CHEBI:15378"/>
        <dbReference type="ChEBI" id="CHEBI:30616"/>
        <dbReference type="ChEBI" id="CHEBI:43474"/>
        <dbReference type="ChEBI" id="CHEBI:456216"/>
        <dbReference type="EC" id="3.6.4.13"/>
    </reaction>
</comment>
<dbReference type="Gene3D" id="4.10.1250.10">
    <property type="entry name" value="Aminomethyltransferase fragment"/>
    <property type="match status" value="1"/>
</dbReference>
<dbReference type="InterPro" id="IPR000629">
    <property type="entry name" value="RNA-helicase_DEAD-box_CS"/>
</dbReference>
<dbReference type="SUPFAM" id="SSF101790">
    <property type="entry name" value="Aminomethyltransferase beta-barrel domain"/>
    <property type="match status" value="1"/>
</dbReference>
<dbReference type="InterPro" id="IPR014001">
    <property type="entry name" value="Helicase_ATP-bd"/>
</dbReference>
<dbReference type="Gene3D" id="2.40.30.110">
    <property type="entry name" value="Aminomethyltransferase beta-barrel domains"/>
    <property type="match status" value="1"/>
</dbReference>
<evidence type="ECO:0000256" key="18">
    <source>
        <dbReference type="ARBA" id="ARBA00023187"/>
    </source>
</evidence>
<feature type="compositionally biased region" description="Basic and acidic residues" evidence="28">
    <location>
        <begin position="483"/>
        <end position="509"/>
    </location>
</feature>
<dbReference type="Pfam" id="PF08669">
    <property type="entry name" value="GCV_T_C"/>
    <property type="match status" value="1"/>
</dbReference>
<keyword evidence="11" id="KW-0547">Nucleotide-binding</keyword>
<evidence type="ECO:0000256" key="4">
    <source>
        <dbReference type="ARBA" id="ARBA00011690"/>
    </source>
</evidence>
<proteinExistence type="inferred from homology"/>
<organism evidence="32 33">
    <name type="scientific">Ooceraea biroi</name>
    <name type="common">Clonal raider ant</name>
    <name type="synonym">Cerapachys biroi</name>
    <dbReference type="NCBI Taxonomy" id="2015173"/>
    <lineage>
        <taxon>Eukaryota</taxon>
        <taxon>Metazoa</taxon>
        <taxon>Ecdysozoa</taxon>
        <taxon>Arthropoda</taxon>
        <taxon>Hexapoda</taxon>
        <taxon>Insecta</taxon>
        <taxon>Pterygota</taxon>
        <taxon>Neoptera</taxon>
        <taxon>Endopterygota</taxon>
        <taxon>Hymenoptera</taxon>
        <taxon>Apocrita</taxon>
        <taxon>Aculeata</taxon>
        <taxon>Formicoidea</taxon>
        <taxon>Formicidae</taxon>
        <taxon>Dorylinae</taxon>
        <taxon>Ooceraea</taxon>
    </lineage>
</organism>
<dbReference type="GO" id="GO:0016607">
    <property type="term" value="C:nuclear speck"/>
    <property type="evidence" value="ECO:0007669"/>
    <property type="project" value="UniProtKB-SubCell"/>
</dbReference>
<evidence type="ECO:0000256" key="26">
    <source>
        <dbReference type="ARBA" id="ARBA00050042"/>
    </source>
</evidence>
<dbReference type="GO" id="GO:0005739">
    <property type="term" value="C:mitochondrion"/>
    <property type="evidence" value="ECO:0007669"/>
    <property type="project" value="UniProtKB-SubCell"/>
</dbReference>
<dbReference type="EC" id="2.1.2.10" evidence="6"/>
<dbReference type="OrthoDB" id="10263536at2759"/>
<evidence type="ECO:0000256" key="11">
    <source>
        <dbReference type="ARBA" id="ARBA00022741"/>
    </source>
</evidence>
<comment type="similarity">
    <text evidence="3">Belongs to the GcvT family.</text>
</comment>
<dbReference type="NCBIfam" id="TIGR00528">
    <property type="entry name" value="gcvT"/>
    <property type="match status" value="1"/>
</dbReference>
<comment type="subcellular location">
    <subcellularLocation>
        <location evidence="1">Mitochondrion</location>
    </subcellularLocation>
    <subcellularLocation>
        <location evidence="2">Nucleus speckle</location>
    </subcellularLocation>
</comment>
<dbReference type="PANTHER" id="PTHR47958">
    <property type="entry name" value="ATP-DEPENDENT RNA HELICASE DBP3"/>
    <property type="match status" value="1"/>
</dbReference>
<dbReference type="InterPro" id="IPR011545">
    <property type="entry name" value="DEAD/DEAH_box_helicase_dom"/>
</dbReference>
<evidence type="ECO:0000256" key="16">
    <source>
        <dbReference type="ARBA" id="ARBA00023054"/>
    </source>
</evidence>
<dbReference type="GO" id="GO:0003724">
    <property type="term" value="F:RNA helicase activity"/>
    <property type="evidence" value="ECO:0007669"/>
    <property type="project" value="UniProtKB-EC"/>
</dbReference>
<keyword evidence="19" id="KW-0539">Nucleus</keyword>
<dbReference type="InterPro" id="IPR001650">
    <property type="entry name" value="Helicase_C-like"/>
</dbReference>
<evidence type="ECO:0000256" key="13">
    <source>
        <dbReference type="ARBA" id="ARBA00022806"/>
    </source>
</evidence>
<dbReference type="GO" id="GO:0008483">
    <property type="term" value="F:transaminase activity"/>
    <property type="evidence" value="ECO:0007669"/>
    <property type="project" value="UniProtKB-KW"/>
</dbReference>
<evidence type="ECO:0000256" key="17">
    <source>
        <dbReference type="ARBA" id="ARBA00023128"/>
    </source>
</evidence>
<comment type="similarity">
    <text evidence="21">Belongs to the DEAD box helicase family. DDX46/PRP5 subfamily.</text>
</comment>
<dbReference type="Pfam" id="PF23469">
    <property type="entry name" value="KH_12"/>
    <property type="match status" value="1"/>
</dbReference>
<dbReference type="EMBL" id="QOIP01000001">
    <property type="protein sequence ID" value="RLU27232.1"/>
    <property type="molecule type" value="Genomic_DNA"/>
</dbReference>
<evidence type="ECO:0000256" key="21">
    <source>
        <dbReference type="ARBA" id="ARBA00038511"/>
    </source>
</evidence>
<dbReference type="CDD" id="cd17953">
    <property type="entry name" value="DEADc_DDX46"/>
    <property type="match status" value="1"/>
</dbReference>
<dbReference type="SMART" id="SM00490">
    <property type="entry name" value="HELICc"/>
    <property type="match status" value="1"/>
</dbReference>
<dbReference type="InterPro" id="IPR014014">
    <property type="entry name" value="RNA_helicase_DEAD_Q_motif"/>
</dbReference>
<dbReference type="SUPFAM" id="SSF103025">
    <property type="entry name" value="Folate-binding domain"/>
    <property type="match status" value="1"/>
</dbReference>
<evidence type="ECO:0000256" key="7">
    <source>
        <dbReference type="ARBA" id="ARBA00022576"/>
    </source>
</evidence>
<feature type="domain" description="DEAD-box RNA helicase Q" evidence="31">
    <location>
        <begin position="770"/>
        <end position="798"/>
    </location>
</feature>
<dbReference type="FunFam" id="3.30.70.1400:FF:000001">
    <property type="entry name" value="Aminomethyltransferase"/>
    <property type="match status" value="1"/>
</dbReference>
<keyword evidence="15" id="KW-0809">Transit peptide</keyword>
<evidence type="ECO:0000256" key="10">
    <source>
        <dbReference type="ARBA" id="ARBA00022728"/>
    </source>
</evidence>
<dbReference type="NCBIfam" id="NF001567">
    <property type="entry name" value="PRK00389.1"/>
    <property type="match status" value="1"/>
</dbReference>
<evidence type="ECO:0000256" key="15">
    <source>
        <dbReference type="ARBA" id="ARBA00022946"/>
    </source>
</evidence>
<evidence type="ECO:0000256" key="23">
    <source>
        <dbReference type="ARBA" id="ARBA00047984"/>
    </source>
</evidence>
<evidence type="ECO:0000256" key="19">
    <source>
        <dbReference type="ARBA" id="ARBA00023242"/>
    </source>
</evidence>
<dbReference type="GO" id="GO:0003676">
    <property type="term" value="F:nucleic acid binding"/>
    <property type="evidence" value="ECO:0007669"/>
    <property type="project" value="InterPro"/>
</dbReference>
<keyword evidence="12" id="KW-0378">Hydrolase</keyword>
<evidence type="ECO:0000313" key="32">
    <source>
        <dbReference type="EMBL" id="RLU27232.1"/>
    </source>
</evidence>
<keyword evidence="17" id="KW-0496">Mitochondrion</keyword>
<dbReference type="GO" id="GO:0005960">
    <property type="term" value="C:glycine cleavage complex"/>
    <property type="evidence" value="ECO:0007669"/>
    <property type="project" value="InterPro"/>
</dbReference>
<evidence type="ECO:0000256" key="2">
    <source>
        <dbReference type="ARBA" id="ARBA00004324"/>
    </source>
</evidence>
<protein>
    <recommendedName>
        <fullName evidence="25">Probable ATP-dependent RNA helicase DDX46</fullName>
        <ecNumber evidence="6">2.1.2.10</ecNumber>
        <ecNumber evidence="5">3.6.4.13</ecNumber>
    </recommendedName>
    <alternativeName>
        <fullName evidence="26">DEAD box protein 46</fullName>
    </alternativeName>
    <alternativeName>
        <fullName evidence="20">Glycine cleavage system T protein</fullName>
    </alternativeName>
</protein>
<dbReference type="InterPro" id="IPR027266">
    <property type="entry name" value="TrmE/GcvT-like"/>
</dbReference>
<comment type="catalytic activity">
    <reaction evidence="22">
        <text>N(6)-[(R)-S(8)-aminomethyldihydrolipoyl]-L-lysyl-[protein] + (6S)-5,6,7,8-tetrahydrofolate = N(6)-[(R)-dihydrolipoyl]-L-lysyl-[protein] + (6R)-5,10-methylene-5,6,7,8-tetrahydrofolate + NH4(+)</text>
        <dbReference type="Rhea" id="RHEA:16945"/>
        <dbReference type="Rhea" id="RHEA-COMP:10475"/>
        <dbReference type="Rhea" id="RHEA-COMP:10492"/>
        <dbReference type="ChEBI" id="CHEBI:15636"/>
        <dbReference type="ChEBI" id="CHEBI:28938"/>
        <dbReference type="ChEBI" id="CHEBI:57453"/>
        <dbReference type="ChEBI" id="CHEBI:83100"/>
        <dbReference type="ChEBI" id="CHEBI:83143"/>
        <dbReference type="EC" id="2.1.2.10"/>
    </reaction>
</comment>
<feature type="region of interest" description="Disordered" evidence="28">
    <location>
        <begin position="381"/>
        <end position="405"/>
    </location>
</feature>
<keyword evidence="8" id="KW-0507">mRNA processing</keyword>
<keyword evidence="16" id="KW-0175">Coiled coil</keyword>
<keyword evidence="7" id="KW-0032">Aminotransferase</keyword>
<dbReference type="GO" id="GO:0016787">
    <property type="term" value="F:hydrolase activity"/>
    <property type="evidence" value="ECO:0007669"/>
    <property type="project" value="UniProtKB-KW"/>
</dbReference>
<dbReference type="PROSITE" id="PS00039">
    <property type="entry name" value="DEAD_ATP_HELICASE"/>
    <property type="match status" value="1"/>
</dbReference>
<dbReference type="Gene3D" id="3.40.50.300">
    <property type="entry name" value="P-loop containing nucleotide triphosphate hydrolases"/>
    <property type="match status" value="2"/>
</dbReference>
<evidence type="ECO:0000256" key="22">
    <source>
        <dbReference type="ARBA" id="ARBA00047665"/>
    </source>
</evidence>
<evidence type="ECO:0000256" key="8">
    <source>
        <dbReference type="ARBA" id="ARBA00022664"/>
    </source>
</evidence>
<dbReference type="GO" id="GO:0005524">
    <property type="term" value="F:ATP binding"/>
    <property type="evidence" value="ECO:0007669"/>
    <property type="project" value="UniProtKB-KW"/>
</dbReference>
<comment type="caution">
    <text evidence="32">The sequence shown here is derived from an EMBL/GenBank/DDBJ whole genome shotgun (WGS) entry which is preliminary data.</text>
</comment>
<dbReference type="InterPro" id="IPR006222">
    <property type="entry name" value="GCVT_N"/>
</dbReference>
<dbReference type="Gene3D" id="3.30.1360.120">
    <property type="entry name" value="Probable tRNA modification gtpase trme, domain 1"/>
    <property type="match status" value="1"/>
</dbReference>
<evidence type="ECO:0000256" key="25">
    <source>
        <dbReference type="ARBA" id="ARBA00050029"/>
    </source>
</evidence>
<dbReference type="CDD" id="cd18787">
    <property type="entry name" value="SF2_C_DEAD"/>
    <property type="match status" value="1"/>
</dbReference>
<dbReference type="InterPro" id="IPR029043">
    <property type="entry name" value="GcvT/YgfZ_C"/>
</dbReference>
<feature type="region of interest" description="Disordered" evidence="28">
    <location>
        <begin position="559"/>
        <end position="582"/>
    </location>
</feature>
<dbReference type="InterPro" id="IPR006223">
    <property type="entry name" value="GcvT"/>
</dbReference>
<dbReference type="EC" id="3.6.4.13" evidence="5"/>
<dbReference type="SUPFAM" id="SSF52540">
    <property type="entry name" value="P-loop containing nucleoside triphosphate hydrolases"/>
    <property type="match status" value="2"/>
</dbReference>
<accession>A0A3L8E3V1</accession>
<dbReference type="GO" id="GO:0006546">
    <property type="term" value="P:glycine catabolic process"/>
    <property type="evidence" value="ECO:0007669"/>
    <property type="project" value="InterPro"/>
</dbReference>
<keyword evidence="18" id="KW-0508">mRNA splicing</keyword>
<name>A0A3L8E3V1_OOCBI</name>
<evidence type="ECO:0000256" key="6">
    <source>
        <dbReference type="ARBA" id="ARBA00012616"/>
    </source>
</evidence>
<evidence type="ECO:0000256" key="20">
    <source>
        <dbReference type="ARBA" id="ARBA00031395"/>
    </source>
</evidence>
<dbReference type="Pfam" id="PF00271">
    <property type="entry name" value="Helicase_C"/>
    <property type="match status" value="1"/>
</dbReference>
<keyword evidence="13" id="KW-0347">Helicase</keyword>
<dbReference type="InterPro" id="IPR013977">
    <property type="entry name" value="GcvT_C"/>
</dbReference>
<dbReference type="PROSITE" id="PS51194">
    <property type="entry name" value="HELICASE_CTER"/>
    <property type="match status" value="1"/>
</dbReference>
<dbReference type="Proteomes" id="UP000279307">
    <property type="component" value="Chromosome 1"/>
</dbReference>
<evidence type="ECO:0000256" key="9">
    <source>
        <dbReference type="ARBA" id="ARBA00022679"/>
    </source>
</evidence>
<feature type="region of interest" description="Disordered" evidence="28">
    <location>
        <begin position="458"/>
        <end position="509"/>
    </location>
</feature>
<dbReference type="InterPro" id="IPR027417">
    <property type="entry name" value="P-loop_NTPase"/>
</dbReference>
<dbReference type="GO" id="GO:0004047">
    <property type="term" value="F:aminomethyltransferase activity"/>
    <property type="evidence" value="ECO:0007669"/>
    <property type="project" value="UniProtKB-EC"/>
</dbReference>
<sequence>MLRFGARGRFVICDNLEKCLDALGGVRDTCSIVKASRIREKRVGGSTSRSNCLIDFLAPRAATKTIQKENCRQSSTSAVNETQRTCLYDFHVEKQGKIVNFAGWLLPVQYRETIAVSHLHTRSLASLFDVSHMLQTRVSGKDAGEFLESLTTCDLINLNKGAATLTVFTNDNGGILDDLIITKDDENRYFVVSNAGRRDEDVQLLLERQEDFKKLGKNVFVDFLNPLQHGLVALQGPTAAKVLQSLVKIDLSKLKFMNSVKTEVADSLVRVSRCGYTGEDGFEISVPAKDAVNLVERILEIPDIKLAGLGARDSLRLEAGLCLYGHDINEETTPVEAALTWLVAKRRRAEANFPGAQRILSQIKTGAKKKRVGLLLGQGPPAREGAPILTPEGERVGSVTSGGPSPTLGRPIAMGYMPPDLAQFGGGVLVEVRGKTYKATVTKMPFVKANYYTANGDSKEKRLTGSKSSRSGKERSNRSRSRDRKDKDKGDSEELPFDHTKLDKEEEQKRLELEMQKRRERIERWRAERKKKELEATKKDGKTSILANLQLPMKKWSLEDDSDEETPVVQNNTKETKEEGVKEEVEEVKEEVKDEEEEIDPLDAFMAEASSTVIDTEIDHTIRLCHVHLIRQVQEEVRKVNKLDNKAPKSANNGTNSGAQSGGVVIVTGVAKKKVQKQKGELIEQNQDGLEYSSEEEGENLHETAAGIANKQKRELAKVDHATTDYQPFRKSFYVEVPEIARMTPEEVEAYKEELEGIRVKGKGCPKPIKSWAQCGVTKKELEVLKKLGYEKPTPIQCQAIPAIMSGRDLIGIAKTGSGKTLAFLLPMFRHILDQSPLADGDGPIALIMTPTRELCMQIGRDSKKFTKSLGLSHVCVYGGTGISEQIAELKRGAEIIVCTPGRMIDMLAANSGRVTNLRRVTYVVLDEADRMFDMGFEPQVMRIMENVRPDRQTVLFSATFPRQMEALARRILTRPVEVQVGGRSVICKDVEQHVVVLEEDQKFYKLLEILGHYQDKGSAIIFVDKQENADTLLKDLMKASYSCMSLHGGIDQCDRDSTILDFKAGRTKLLVATSVAARGLDVKQLVLVVNYDCPNHYEDYVHRCGRTGRAGNKGYAYTFITSEQERYAGDILRAHELAGVPVPEPLRQLWEGYKARQAADGKKVHTGGGFSGKGFKFDESEAALANEKKKFQKAALGLQDSDDEDIENDIDQQIESMLAPKRTVREIARPTAASITVPGQPVPSATDKLELARRLASKINIAKNLGAEAKGATQQAAEAILKGAGPTNLITAKTVAEQLAAKLNTKLNYQPREEDLVESDAETGEQTFRKYEEELEINDFPQQARWRVTSKEALAQISEYSEAGLTVRGTYIAPGKTPPEGERKLYLAIESTSELAVSKAKAEVSRLIKEELIKLQASGAHTASRGRYKVL</sequence>
<dbReference type="FunFam" id="3.30.1360.120:FF:000014">
    <property type="entry name" value="Aminomethyltransferase"/>
    <property type="match status" value="1"/>
</dbReference>
<dbReference type="PROSITE" id="PS51195">
    <property type="entry name" value="Q_MOTIF"/>
    <property type="match status" value="1"/>
</dbReference>
<evidence type="ECO:0000313" key="33">
    <source>
        <dbReference type="Proteomes" id="UP000279307"/>
    </source>
</evidence>
<dbReference type="FunFam" id="3.40.50.300:FF:000584">
    <property type="entry name" value="probable ATP-dependent RNA helicase DDX46"/>
    <property type="match status" value="1"/>
</dbReference>
<dbReference type="PROSITE" id="PS51192">
    <property type="entry name" value="HELICASE_ATP_BIND_1"/>
    <property type="match status" value="1"/>
</dbReference>
<dbReference type="Pfam" id="PF01571">
    <property type="entry name" value="GCV_T"/>
    <property type="match status" value="1"/>
</dbReference>
<feature type="short sequence motif" description="Q motif" evidence="27">
    <location>
        <begin position="770"/>
        <end position="798"/>
    </location>
</feature>
<evidence type="ECO:0000256" key="27">
    <source>
        <dbReference type="PROSITE-ProRule" id="PRU00552"/>
    </source>
</evidence>
<feature type="domain" description="Helicase ATP-binding" evidence="29">
    <location>
        <begin position="801"/>
        <end position="979"/>
    </location>
</feature>
<dbReference type="SMART" id="SM00487">
    <property type="entry name" value="DEXDc"/>
    <property type="match status" value="1"/>
</dbReference>
<dbReference type="GO" id="GO:0010468">
    <property type="term" value="P:regulation of gene expression"/>
    <property type="evidence" value="ECO:0007669"/>
    <property type="project" value="UniProtKB-ARBA"/>
</dbReference>
<dbReference type="InterPro" id="IPR056149">
    <property type="entry name" value="PRP5/DDX46/KHDC4_KH"/>
</dbReference>
<dbReference type="FunFam" id="3.40.50.300:FF:000079">
    <property type="entry name" value="probable ATP-dependent RNA helicase DDX17"/>
    <property type="match status" value="1"/>
</dbReference>
<dbReference type="Gene3D" id="3.30.70.1400">
    <property type="entry name" value="Aminomethyltransferase beta-barrel domains"/>
    <property type="match status" value="1"/>
</dbReference>
<dbReference type="CDD" id="cd22473">
    <property type="entry name" value="KH-I_DDX46"/>
    <property type="match status" value="1"/>
</dbReference>
<dbReference type="Pfam" id="PF00270">
    <property type="entry name" value="DEAD"/>
    <property type="match status" value="1"/>
</dbReference>
<dbReference type="FunFam" id="4.10.1250.10:FF:000002">
    <property type="entry name" value="Aminomethyltransferase"/>
    <property type="match status" value="1"/>
</dbReference>
<keyword evidence="10" id="KW-0747">Spliceosome</keyword>
<comment type="subunit">
    <text evidence="4">The glycine cleavage system is composed of four proteins: P, T, L and H.</text>
</comment>
<keyword evidence="9" id="KW-0808">Transferase</keyword>
<evidence type="ECO:0000256" key="14">
    <source>
        <dbReference type="ARBA" id="ARBA00022840"/>
    </source>
</evidence>
<evidence type="ECO:0000259" key="29">
    <source>
        <dbReference type="PROSITE" id="PS51192"/>
    </source>
</evidence>
<evidence type="ECO:0000259" key="30">
    <source>
        <dbReference type="PROSITE" id="PS51194"/>
    </source>
</evidence>
<gene>
    <name evidence="32" type="ORF">DMN91_001032</name>
</gene>
<evidence type="ECO:0000256" key="24">
    <source>
        <dbReference type="ARBA" id="ARBA00049949"/>
    </source>
</evidence>
<reference evidence="32 33" key="1">
    <citation type="journal article" date="2018" name="Genome Res.">
        <title>The genomic architecture and molecular evolution of ant odorant receptors.</title>
        <authorList>
            <person name="McKenzie S.K."/>
            <person name="Kronauer D.J.C."/>
        </authorList>
    </citation>
    <scope>NUCLEOTIDE SEQUENCE [LARGE SCALE GENOMIC DNA]</scope>
    <source>
        <strain evidence="32">Clonal line C1</strain>
    </source>
</reference>
<evidence type="ECO:0000256" key="12">
    <source>
        <dbReference type="ARBA" id="ARBA00022801"/>
    </source>
</evidence>
<evidence type="ECO:0000256" key="1">
    <source>
        <dbReference type="ARBA" id="ARBA00004173"/>
    </source>
</evidence>
<evidence type="ECO:0000256" key="28">
    <source>
        <dbReference type="SAM" id="MobiDB-lite"/>
    </source>
</evidence>
<comment type="function">
    <text evidence="24">Component of the 17S U2 SnRNP complex of the spliceosome, a large ribonucleoprotein complex that removes introns from transcribed pre-mRNAs. The 17S U2 SnRNP complex (1) directly participates in early spliceosome assembly and (2) mediates recognition of the intron branch site during pre-mRNA splicing by promoting the selection of the pre-mRNA branch-site adenosine, the nucleophile for the first step of splicing. Within the 17S U2 SnRNP complex, DDX46 plays essential roles during assembly of pre-spliceosome and proofreading of the branch site.</text>
</comment>
<evidence type="ECO:0000259" key="31">
    <source>
        <dbReference type="PROSITE" id="PS51195"/>
    </source>
</evidence>
<evidence type="ECO:0000256" key="5">
    <source>
        <dbReference type="ARBA" id="ARBA00012552"/>
    </source>
</evidence>
<dbReference type="GO" id="GO:0005681">
    <property type="term" value="C:spliceosomal complex"/>
    <property type="evidence" value="ECO:0007669"/>
    <property type="project" value="UniProtKB-KW"/>
</dbReference>
<feature type="domain" description="Helicase C-terminal" evidence="30">
    <location>
        <begin position="990"/>
        <end position="1151"/>
    </location>
</feature>
<evidence type="ECO:0000256" key="3">
    <source>
        <dbReference type="ARBA" id="ARBA00008609"/>
    </source>
</evidence>